<dbReference type="Gene3D" id="1.25.40.20">
    <property type="entry name" value="Ankyrin repeat-containing domain"/>
    <property type="match status" value="1"/>
</dbReference>
<dbReference type="AlphaFoldDB" id="A0A5N6WRU9"/>
<accession>A0A5N6WRU9</accession>
<dbReference type="InterPro" id="IPR002110">
    <property type="entry name" value="Ankyrin_rpt"/>
</dbReference>
<dbReference type="Proteomes" id="UP000325945">
    <property type="component" value="Unassembled WGS sequence"/>
</dbReference>
<evidence type="ECO:0000313" key="1">
    <source>
        <dbReference type="EMBL" id="KAE8323605.1"/>
    </source>
</evidence>
<dbReference type="Pfam" id="PF12796">
    <property type="entry name" value="Ank_2"/>
    <property type="match status" value="1"/>
</dbReference>
<organism evidence="1 2">
    <name type="scientific">Aspergillus sergii</name>
    <dbReference type="NCBI Taxonomy" id="1034303"/>
    <lineage>
        <taxon>Eukaryota</taxon>
        <taxon>Fungi</taxon>
        <taxon>Dikarya</taxon>
        <taxon>Ascomycota</taxon>
        <taxon>Pezizomycotina</taxon>
        <taxon>Eurotiomycetes</taxon>
        <taxon>Eurotiomycetidae</taxon>
        <taxon>Eurotiales</taxon>
        <taxon>Aspergillaceae</taxon>
        <taxon>Aspergillus</taxon>
        <taxon>Aspergillus subgen. Circumdati</taxon>
    </lineage>
</organism>
<proteinExistence type="predicted"/>
<evidence type="ECO:0000313" key="2">
    <source>
        <dbReference type="Proteomes" id="UP000325945"/>
    </source>
</evidence>
<dbReference type="InterPro" id="IPR036770">
    <property type="entry name" value="Ankyrin_rpt-contain_sf"/>
</dbReference>
<name>A0A5N6WRU9_9EURO</name>
<gene>
    <name evidence="1" type="ORF">BDV39DRAFT_208739</name>
</gene>
<protein>
    <recommendedName>
        <fullName evidence="3">Ankyrin repeat-containing domain protein</fullName>
    </recommendedName>
</protein>
<dbReference type="CDD" id="cd09917">
    <property type="entry name" value="F-box_SF"/>
    <property type="match status" value="1"/>
</dbReference>
<dbReference type="EMBL" id="ML741828">
    <property type="protein sequence ID" value="KAE8323605.1"/>
    <property type="molecule type" value="Genomic_DNA"/>
</dbReference>
<keyword evidence="2" id="KW-1185">Reference proteome</keyword>
<reference evidence="2" key="1">
    <citation type="submission" date="2019-04" db="EMBL/GenBank/DDBJ databases">
        <title>Friends and foes A comparative genomics studyof 23 Aspergillus species from section Flavi.</title>
        <authorList>
            <consortium name="DOE Joint Genome Institute"/>
            <person name="Kjaerbolling I."/>
            <person name="Vesth T."/>
            <person name="Frisvad J.C."/>
            <person name="Nybo J.L."/>
            <person name="Theobald S."/>
            <person name="Kildgaard S."/>
            <person name="Isbrandt T."/>
            <person name="Kuo A."/>
            <person name="Sato A."/>
            <person name="Lyhne E.K."/>
            <person name="Kogle M.E."/>
            <person name="Wiebenga A."/>
            <person name="Kun R.S."/>
            <person name="Lubbers R.J."/>
            <person name="Makela M.R."/>
            <person name="Barry K."/>
            <person name="Chovatia M."/>
            <person name="Clum A."/>
            <person name="Daum C."/>
            <person name="Haridas S."/>
            <person name="He G."/>
            <person name="LaButti K."/>
            <person name="Lipzen A."/>
            <person name="Mondo S."/>
            <person name="Riley R."/>
            <person name="Salamov A."/>
            <person name="Simmons B.A."/>
            <person name="Magnuson J.K."/>
            <person name="Henrissat B."/>
            <person name="Mortensen U.H."/>
            <person name="Larsen T.O."/>
            <person name="Devries R.P."/>
            <person name="Grigoriev I.V."/>
            <person name="Machida M."/>
            <person name="Baker S.E."/>
            <person name="Andersen M.R."/>
        </authorList>
    </citation>
    <scope>NUCLEOTIDE SEQUENCE [LARGE SCALE GENOMIC DNA]</scope>
    <source>
        <strain evidence="2">CBS 130017</strain>
    </source>
</reference>
<sequence>MPILPPEILNLIIEFLDPLDLASALYGILGIASILSIDYIHLQQNDRGETLFHLLARTGNEVSIKLLLAKEYIALDVKDERGFSLLSWAAKSGHTRVMFAGTEKPEVCYLAIFSYTGYNA</sequence>
<dbReference type="SUPFAM" id="SSF48403">
    <property type="entry name" value="Ankyrin repeat"/>
    <property type="match status" value="1"/>
</dbReference>
<evidence type="ECO:0008006" key="3">
    <source>
        <dbReference type="Google" id="ProtNLM"/>
    </source>
</evidence>